<reference evidence="2" key="1">
    <citation type="journal article" date="2022" name="bioRxiv">
        <title>Sequencing and chromosome-scale assembly of the giantPleurodeles waltlgenome.</title>
        <authorList>
            <person name="Brown T."/>
            <person name="Elewa A."/>
            <person name="Iarovenko S."/>
            <person name="Subramanian E."/>
            <person name="Araus A.J."/>
            <person name="Petzold A."/>
            <person name="Susuki M."/>
            <person name="Suzuki K.-i.T."/>
            <person name="Hayashi T."/>
            <person name="Toyoda A."/>
            <person name="Oliveira C."/>
            <person name="Osipova E."/>
            <person name="Leigh N.D."/>
            <person name="Simon A."/>
            <person name="Yun M.H."/>
        </authorList>
    </citation>
    <scope>NUCLEOTIDE SEQUENCE</scope>
    <source>
        <strain evidence="2">20211129_DDA</strain>
        <tissue evidence="2">Liver</tissue>
    </source>
</reference>
<dbReference type="EMBL" id="JANPWB010000003">
    <property type="protein sequence ID" value="KAJ1198917.1"/>
    <property type="molecule type" value="Genomic_DNA"/>
</dbReference>
<evidence type="ECO:0000256" key="1">
    <source>
        <dbReference type="SAM" id="MobiDB-lite"/>
    </source>
</evidence>
<comment type="caution">
    <text evidence="2">The sequence shown here is derived from an EMBL/GenBank/DDBJ whole genome shotgun (WGS) entry which is preliminary data.</text>
</comment>
<feature type="region of interest" description="Disordered" evidence="1">
    <location>
        <begin position="20"/>
        <end position="44"/>
    </location>
</feature>
<protein>
    <submittedName>
        <fullName evidence="2">Uncharacterized protein</fullName>
    </submittedName>
</protein>
<evidence type="ECO:0000313" key="2">
    <source>
        <dbReference type="EMBL" id="KAJ1198917.1"/>
    </source>
</evidence>
<accession>A0AAV7VFH3</accession>
<proteinExistence type="predicted"/>
<name>A0AAV7VFH3_PLEWA</name>
<dbReference type="Proteomes" id="UP001066276">
    <property type="component" value="Chromosome 2_1"/>
</dbReference>
<evidence type="ECO:0000313" key="3">
    <source>
        <dbReference type="Proteomes" id="UP001066276"/>
    </source>
</evidence>
<organism evidence="2 3">
    <name type="scientific">Pleurodeles waltl</name>
    <name type="common">Iberian ribbed newt</name>
    <dbReference type="NCBI Taxonomy" id="8319"/>
    <lineage>
        <taxon>Eukaryota</taxon>
        <taxon>Metazoa</taxon>
        <taxon>Chordata</taxon>
        <taxon>Craniata</taxon>
        <taxon>Vertebrata</taxon>
        <taxon>Euteleostomi</taxon>
        <taxon>Amphibia</taxon>
        <taxon>Batrachia</taxon>
        <taxon>Caudata</taxon>
        <taxon>Salamandroidea</taxon>
        <taxon>Salamandridae</taxon>
        <taxon>Pleurodelinae</taxon>
        <taxon>Pleurodeles</taxon>
    </lineage>
</organism>
<sequence length="126" mass="13930">MAGAIGIPRPGPGAALGITLRWPWGPSTSRQQGPDEERNPTRHRGTVALRQWRSHCVLGTLLYEEQYRVRDSLHPAELRRCLGGSDETVDRVPGLTCLGATDAMRVAMVAPRPVHEEESGVIQERR</sequence>
<keyword evidence="3" id="KW-1185">Reference proteome</keyword>
<dbReference type="AlphaFoldDB" id="A0AAV7VFH3"/>
<gene>
    <name evidence="2" type="ORF">NDU88_002755</name>
</gene>